<keyword evidence="3" id="KW-1185">Reference proteome</keyword>
<reference evidence="2 3" key="1">
    <citation type="submission" date="2016-09" db="EMBL/GenBank/DDBJ databases">
        <title>Complete Genome Sequence of Streptomyces 5a phage BRock.</title>
        <authorList>
            <person name="Crossman A."/>
            <person name="Baron S."/>
            <person name="Jamdagni P."/>
            <person name="Khatri P."/>
            <person name="Sharma D."/>
            <person name="Pandey M."/>
            <person name="Goyal S."/>
            <person name="Kumar S."/>
            <person name="Phogat A."/>
            <person name="Chawla G."/>
            <person name="Pasricha M."/>
            <person name="Gupta K."/>
            <person name="Bazzad D."/>
            <person name="Aggarwal V."/>
            <person name="Poughat A."/>
            <person name="Singh K."/>
            <person name="Rana P."/>
            <person name="Gautam R."/>
            <person name="Sharma V."/>
            <person name="Tyagi D."/>
            <person name="Shahi A."/>
            <person name="Jangra N."/>
            <person name="Malik M."/>
            <person name="Sidhu P.K."/>
            <person name="Malik S."/>
            <person name="Ghalyan Y."/>
            <person name="Sharma S.S."/>
            <person name="Malik A."/>
            <person name="Chuttani R."/>
            <person name="Bamal N."/>
            <person name="Bhadula D."/>
            <person name="Batra A."/>
            <person name="Temple L."/>
            <person name="Nehra K."/>
        </authorList>
    </citation>
    <scope>NUCLEOTIDE SEQUENCE [LARGE SCALE GENOMIC DNA]</scope>
</reference>
<evidence type="ECO:0000256" key="1">
    <source>
        <dbReference type="SAM" id="MobiDB-lite"/>
    </source>
</evidence>
<evidence type="ECO:0000313" key="2">
    <source>
        <dbReference type="EMBL" id="APC46350.1"/>
    </source>
</evidence>
<dbReference type="Gene3D" id="1.10.1660.10">
    <property type="match status" value="1"/>
</dbReference>
<protein>
    <submittedName>
        <fullName evidence="2">Uncharacterized protein</fullName>
    </submittedName>
</protein>
<proteinExistence type="predicted"/>
<sequence>MNWESSEEKRQQSIIWRSYLTSTESIDQAFSKVFPGSTTPLDIDSIRQAQSDESDRWDDKPQIFTLKGKEVEFFTIGALARALGNRSPNTLRAWEKEGTLPKSPYKKPSSDPRGVRRMYSRAMVEGLIRIAKEEGVLWPHKGRRLVETQFTTRATELFRTLNRAS</sequence>
<dbReference type="EMBL" id="KX925554">
    <property type="protein sequence ID" value="APC46350.1"/>
    <property type="molecule type" value="Genomic_DNA"/>
</dbReference>
<feature type="region of interest" description="Disordered" evidence="1">
    <location>
        <begin position="94"/>
        <end position="114"/>
    </location>
</feature>
<dbReference type="Proteomes" id="UP000224898">
    <property type="component" value="Segment"/>
</dbReference>
<evidence type="ECO:0000313" key="3">
    <source>
        <dbReference type="Proteomes" id="UP000224898"/>
    </source>
</evidence>
<dbReference type="GeneID" id="55601502"/>
<name>A0A1J0GW00_9CAUD</name>
<dbReference type="SUPFAM" id="SSF46955">
    <property type="entry name" value="Putative DNA-binding domain"/>
    <property type="match status" value="1"/>
</dbReference>
<organism evidence="2 3">
    <name type="scientific">Streptomyces phage BRock</name>
    <dbReference type="NCBI Taxonomy" id="1913591"/>
    <lineage>
        <taxon>Viruses</taxon>
        <taxon>Duplodnaviria</taxon>
        <taxon>Heunggongvirae</taxon>
        <taxon>Uroviricota</taxon>
        <taxon>Caudoviricetes</taxon>
        <taxon>Borockvirus</taxon>
        <taxon>Borockvirus brock</taxon>
    </lineage>
</organism>
<dbReference type="KEGG" id="vg:55601502"/>
<accession>A0A1J0GW00</accession>
<dbReference type="RefSeq" id="YP_009831813.1">
    <property type="nucleotide sequence ID" value="NC_048650.1"/>
</dbReference>
<dbReference type="InterPro" id="IPR009061">
    <property type="entry name" value="DNA-bd_dom_put_sf"/>
</dbReference>